<dbReference type="Gene3D" id="3.90.1720.10">
    <property type="entry name" value="endopeptidase domain like (from Nostoc punctiforme)"/>
    <property type="match status" value="1"/>
</dbReference>
<proteinExistence type="inferred from homology"/>
<evidence type="ECO:0000256" key="1">
    <source>
        <dbReference type="ARBA" id="ARBA00007074"/>
    </source>
</evidence>
<dbReference type="Pfam" id="PF00877">
    <property type="entry name" value="NLPC_P60"/>
    <property type="match status" value="1"/>
</dbReference>
<dbReference type="SUPFAM" id="SSF54001">
    <property type="entry name" value="Cysteine proteinases"/>
    <property type="match status" value="1"/>
</dbReference>
<feature type="domain" description="NlpC/P60" evidence="5">
    <location>
        <begin position="22"/>
        <end position="148"/>
    </location>
</feature>
<dbReference type="Proteomes" id="UP001281761">
    <property type="component" value="Unassembled WGS sequence"/>
</dbReference>
<keyword evidence="4" id="KW-0788">Thiol protease</keyword>
<dbReference type="PANTHER" id="PTHR47359">
    <property type="entry name" value="PEPTIDOGLYCAN DL-ENDOPEPTIDASE CWLO"/>
    <property type="match status" value="1"/>
</dbReference>
<dbReference type="InterPro" id="IPR051794">
    <property type="entry name" value="PG_Endopeptidase_C40"/>
</dbReference>
<accession>A0ABQ9XBL8</accession>
<dbReference type="EMBL" id="JARBJD010000195">
    <property type="protein sequence ID" value="KAK2947620.1"/>
    <property type="molecule type" value="Genomic_DNA"/>
</dbReference>
<name>A0ABQ9XBL8_9EUKA</name>
<evidence type="ECO:0000256" key="3">
    <source>
        <dbReference type="ARBA" id="ARBA00022801"/>
    </source>
</evidence>
<evidence type="ECO:0000256" key="4">
    <source>
        <dbReference type="ARBA" id="ARBA00022807"/>
    </source>
</evidence>
<gene>
    <name evidence="6" type="ORF">BLNAU_17453</name>
</gene>
<dbReference type="PANTHER" id="PTHR47359:SF3">
    <property type="entry name" value="NLP_P60 DOMAIN-CONTAINING PROTEIN-RELATED"/>
    <property type="match status" value="1"/>
</dbReference>
<dbReference type="InterPro" id="IPR000064">
    <property type="entry name" value="NLP_P60_dom"/>
</dbReference>
<keyword evidence="7" id="KW-1185">Reference proteome</keyword>
<dbReference type="PROSITE" id="PS51935">
    <property type="entry name" value="NLPC_P60"/>
    <property type="match status" value="1"/>
</dbReference>
<sequence length="148" mass="15915">MFYFIVSLVSATEFVPFENATNGCVDTAVRYAFAQKGKGYSMAQCTGAAGQCCRLGPKCFDCSGLVYMAYKKAGKKVPGTTYGYPGGLKSVGVKNAKPGDLLWNKGHVGMVGYNGQTIHAANPKDGVVVLSTSVWIRYNYPTHAYRVC</sequence>
<keyword evidence="3" id="KW-0378">Hydrolase</keyword>
<protein>
    <recommendedName>
        <fullName evidence="5">NlpC/P60 domain-containing protein</fullName>
    </recommendedName>
</protein>
<keyword evidence="2" id="KW-0645">Protease</keyword>
<comment type="caution">
    <text evidence="6">The sequence shown here is derived from an EMBL/GenBank/DDBJ whole genome shotgun (WGS) entry which is preliminary data.</text>
</comment>
<comment type="similarity">
    <text evidence="1">Belongs to the peptidase C40 family.</text>
</comment>
<evidence type="ECO:0000313" key="7">
    <source>
        <dbReference type="Proteomes" id="UP001281761"/>
    </source>
</evidence>
<evidence type="ECO:0000313" key="6">
    <source>
        <dbReference type="EMBL" id="KAK2947620.1"/>
    </source>
</evidence>
<evidence type="ECO:0000259" key="5">
    <source>
        <dbReference type="PROSITE" id="PS51935"/>
    </source>
</evidence>
<dbReference type="InterPro" id="IPR038765">
    <property type="entry name" value="Papain-like_cys_pep_sf"/>
</dbReference>
<organism evidence="6 7">
    <name type="scientific">Blattamonas nauphoetae</name>
    <dbReference type="NCBI Taxonomy" id="2049346"/>
    <lineage>
        <taxon>Eukaryota</taxon>
        <taxon>Metamonada</taxon>
        <taxon>Preaxostyla</taxon>
        <taxon>Oxymonadida</taxon>
        <taxon>Blattamonas</taxon>
    </lineage>
</organism>
<evidence type="ECO:0000256" key="2">
    <source>
        <dbReference type="ARBA" id="ARBA00022670"/>
    </source>
</evidence>
<reference evidence="6 7" key="1">
    <citation type="journal article" date="2022" name="bioRxiv">
        <title>Genomics of Preaxostyla Flagellates Illuminates Evolutionary Transitions and the Path Towards Mitochondrial Loss.</title>
        <authorList>
            <person name="Novak L.V.F."/>
            <person name="Treitli S.C."/>
            <person name="Pyrih J."/>
            <person name="Halakuc P."/>
            <person name="Pipaliya S.V."/>
            <person name="Vacek V."/>
            <person name="Brzon O."/>
            <person name="Soukal P."/>
            <person name="Eme L."/>
            <person name="Dacks J.B."/>
            <person name="Karnkowska A."/>
            <person name="Elias M."/>
            <person name="Hampl V."/>
        </authorList>
    </citation>
    <scope>NUCLEOTIDE SEQUENCE [LARGE SCALE GENOMIC DNA]</scope>
    <source>
        <strain evidence="6">NAU3</strain>
        <tissue evidence="6">Gut</tissue>
    </source>
</reference>